<evidence type="ECO:0000313" key="2">
    <source>
        <dbReference type="EMBL" id="QXT40825.1"/>
    </source>
</evidence>
<proteinExistence type="predicted"/>
<dbReference type="AlphaFoldDB" id="A0A8F6YDS9"/>
<dbReference type="Proteomes" id="UP000825009">
    <property type="component" value="Chromosome"/>
</dbReference>
<dbReference type="EMBL" id="CP079194">
    <property type="protein sequence ID" value="QXT40825.1"/>
    <property type="molecule type" value="Genomic_DNA"/>
</dbReference>
<organism evidence="2 3">
    <name type="scientific">Gymnodinialimonas ceratoperidinii</name>
    <dbReference type="NCBI Taxonomy" id="2856823"/>
    <lineage>
        <taxon>Bacteria</taxon>
        <taxon>Pseudomonadati</taxon>
        <taxon>Pseudomonadota</taxon>
        <taxon>Alphaproteobacteria</taxon>
        <taxon>Rhodobacterales</taxon>
        <taxon>Paracoccaceae</taxon>
        <taxon>Gymnodinialimonas</taxon>
    </lineage>
</organism>
<evidence type="ECO:0000313" key="3">
    <source>
        <dbReference type="Proteomes" id="UP000825009"/>
    </source>
</evidence>
<dbReference type="RefSeq" id="WP_219004217.1">
    <property type="nucleotide sequence ID" value="NZ_CP079194.1"/>
</dbReference>
<gene>
    <name evidence="2" type="ORF">KYE46_06220</name>
</gene>
<keyword evidence="3" id="KW-1185">Reference proteome</keyword>
<feature type="signal peptide" evidence="1">
    <location>
        <begin position="1"/>
        <end position="27"/>
    </location>
</feature>
<evidence type="ECO:0008006" key="4">
    <source>
        <dbReference type="Google" id="ProtNLM"/>
    </source>
</evidence>
<keyword evidence="1" id="KW-0732">Signal</keyword>
<accession>A0A8F6YDS9</accession>
<dbReference type="KEGG" id="gce:KYE46_06220"/>
<reference evidence="2 3" key="1">
    <citation type="submission" date="2021-07" db="EMBL/GenBank/DDBJ databases">
        <title>A novel Jannaschia species isolated from marine dinoflagellate Ceratoperidinium margalefii.</title>
        <authorList>
            <person name="Jiang Y."/>
            <person name="Li Z."/>
        </authorList>
    </citation>
    <scope>NUCLEOTIDE SEQUENCE [LARGE SCALE GENOMIC DNA]</scope>
    <source>
        <strain evidence="2 3">J12C1-MA-4</strain>
    </source>
</reference>
<name>A0A8F6YDS9_9RHOB</name>
<feature type="chain" id="PRO_5034268882" description="Secreted protein" evidence="1">
    <location>
        <begin position="28"/>
        <end position="121"/>
    </location>
</feature>
<sequence>MFRALFSATLIVLSGAAASLAPLQAQATGHGCLQVQFPRGAYAHTVHGHANAHRSQCYYLSVRPGQLARVQVTYGPVFFSTTHTHGNYTNVEFRTVNGDLYVYVHTDYAGSQPYGIEFVFV</sequence>
<protein>
    <recommendedName>
        <fullName evidence="4">Secreted protein</fullName>
    </recommendedName>
</protein>
<evidence type="ECO:0000256" key="1">
    <source>
        <dbReference type="SAM" id="SignalP"/>
    </source>
</evidence>